<evidence type="ECO:0000259" key="2">
    <source>
        <dbReference type="Pfam" id="PF07670"/>
    </source>
</evidence>
<evidence type="ECO:0000256" key="1">
    <source>
        <dbReference type="SAM" id="Phobius"/>
    </source>
</evidence>
<sequence>MIKQFMFQAMPIFIAICLIAAILQLTGLLEWLSKAAGPVLQWFHLPAEAASGVIFSMLRKDGLLVLNYGEGGLLQSLDAGQVFVLVYLASTLTACLVTLRTVGKEFGWSFAASLAGKQALTSLVSTGIILLAVGR</sequence>
<reference evidence="3" key="2">
    <citation type="journal article" date="2021" name="J Anim Sci Technol">
        <title>Complete genome sequence of Paenibacillus konkukensis sp. nov. SK3146 as a potential probiotic strain.</title>
        <authorList>
            <person name="Jung H.I."/>
            <person name="Park S."/>
            <person name="Niu K.M."/>
            <person name="Lee S.W."/>
            <person name="Kothari D."/>
            <person name="Yi K.J."/>
            <person name="Kim S.K."/>
        </authorList>
    </citation>
    <scope>NUCLEOTIDE SEQUENCE</scope>
    <source>
        <strain evidence="3">SK3146</strain>
    </source>
</reference>
<feature type="domain" description="Nucleoside transporter/FeoB GTPase Gate" evidence="2">
    <location>
        <begin position="7"/>
        <end position="108"/>
    </location>
</feature>
<evidence type="ECO:0000313" key="3">
    <source>
        <dbReference type="EMBL" id="UQZ85522.1"/>
    </source>
</evidence>
<gene>
    <name evidence="3" type="ORF">SK3146_04811</name>
</gene>
<evidence type="ECO:0000313" key="4">
    <source>
        <dbReference type="Proteomes" id="UP001057134"/>
    </source>
</evidence>
<keyword evidence="1" id="KW-1133">Transmembrane helix</keyword>
<feature type="transmembrane region" description="Helical" evidence="1">
    <location>
        <begin position="114"/>
        <end position="133"/>
    </location>
</feature>
<dbReference type="RefSeq" id="WP_249861147.1">
    <property type="nucleotide sequence ID" value="NZ_CP027059.1"/>
</dbReference>
<feature type="transmembrane region" description="Helical" evidence="1">
    <location>
        <begin position="82"/>
        <end position="102"/>
    </location>
</feature>
<dbReference type="Pfam" id="PF07670">
    <property type="entry name" value="Gate"/>
    <property type="match status" value="1"/>
</dbReference>
<accession>A0ABY4RVQ7</accession>
<reference evidence="3" key="1">
    <citation type="submission" date="2018-02" db="EMBL/GenBank/DDBJ databases">
        <authorList>
            <person name="Kim S.-K."/>
            <person name="Jung H.-I."/>
            <person name="Lee S.-W."/>
        </authorList>
    </citation>
    <scope>NUCLEOTIDE SEQUENCE</scope>
    <source>
        <strain evidence="3">SK3146</strain>
    </source>
</reference>
<name>A0ABY4RVQ7_9BACL</name>
<organism evidence="3 4">
    <name type="scientific">Paenibacillus konkukensis</name>
    <dbReference type="NCBI Taxonomy" id="2020716"/>
    <lineage>
        <taxon>Bacteria</taxon>
        <taxon>Bacillati</taxon>
        <taxon>Bacillota</taxon>
        <taxon>Bacilli</taxon>
        <taxon>Bacillales</taxon>
        <taxon>Paenibacillaceae</taxon>
        <taxon>Paenibacillus</taxon>
    </lineage>
</organism>
<keyword evidence="1" id="KW-0812">Transmembrane</keyword>
<dbReference type="InterPro" id="IPR011642">
    <property type="entry name" value="Gate_dom"/>
</dbReference>
<keyword evidence="4" id="KW-1185">Reference proteome</keyword>
<keyword evidence="1" id="KW-0472">Membrane</keyword>
<dbReference type="Proteomes" id="UP001057134">
    <property type="component" value="Chromosome"/>
</dbReference>
<proteinExistence type="predicted"/>
<protein>
    <recommendedName>
        <fullName evidence="2">Nucleoside transporter/FeoB GTPase Gate domain-containing protein</fullName>
    </recommendedName>
</protein>
<dbReference type="EMBL" id="CP027059">
    <property type="protein sequence ID" value="UQZ85522.1"/>
    <property type="molecule type" value="Genomic_DNA"/>
</dbReference>